<dbReference type="PROSITE" id="PS50041">
    <property type="entry name" value="C_TYPE_LECTIN_2"/>
    <property type="match status" value="1"/>
</dbReference>
<dbReference type="Gene3D" id="3.10.100.10">
    <property type="entry name" value="Mannose-Binding Protein A, subunit A"/>
    <property type="match status" value="1"/>
</dbReference>
<dbReference type="OrthoDB" id="418245at2759"/>
<dbReference type="CDD" id="cd00037">
    <property type="entry name" value="CLECT"/>
    <property type="match status" value="1"/>
</dbReference>
<gene>
    <name evidence="2" type="ORF">CGOC_LOCUS9401</name>
</gene>
<feature type="domain" description="C-type lectin" evidence="1">
    <location>
        <begin position="14"/>
        <end position="86"/>
    </location>
</feature>
<evidence type="ECO:0000313" key="3">
    <source>
        <dbReference type="Proteomes" id="UP000271889"/>
    </source>
</evidence>
<dbReference type="InterPro" id="IPR016186">
    <property type="entry name" value="C-type_lectin-like/link_sf"/>
</dbReference>
<name>A0A3P7PSN9_CYLGO</name>
<dbReference type="EMBL" id="UYRV01106796">
    <property type="protein sequence ID" value="VDN22782.1"/>
    <property type="molecule type" value="Genomic_DNA"/>
</dbReference>
<keyword evidence="3" id="KW-1185">Reference proteome</keyword>
<organism evidence="2 3">
    <name type="scientific">Cylicostephanus goldi</name>
    <name type="common">Nematode worm</name>
    <dbReference type="NCBI Taxonomy" id="71465"/>
    <lineage>
        <taxon>Eukaryota</taxon>
        <taxon>Metazoa</taxon>
        <taxon>Ecdysozoa</taxon>
        <taxon>Nematoda</taxon>
        <taxon>Chromadorea</taxon>
        <taxon>Rhabditida</taxon>
        <taxon>Rhabditina</taxon>
        <taxon>Rhabditomorpha</taxon>
        <taxon>Strongyloidea</taxon>
        <taxon>Strongylidae</taxon>
        <taxon>Cylicostephanus</taxon>
    </lineage>
</organism>
<accession>A0A3P7PSN9</accession>
<dbReference type="SUPFAM" id="SSF56436">
    <property type="entry name" value="C-type lectin-like"/>
    <property type="match status" value="1"/>
</dbReference>
<sequence>MFRNLDLARTGNAISGSPQTTWIGLVRADYLCSNWTAKWIWMDGTEVDYLAWDIGQPGWDINKPSQQNCVEVPFPYIKRFDNKQCF</sequence>
<evidence type="ECO:0000259" key="1">
    <source>
        <dbReference type="PROSITE" id="PS50041"/>
    </source>
</evidence>
<proteinExistence type="predicted"/>
<dbReference type="Proteomes" id="UP000271889">
    <property type="component" value="Unassembled WGS sequence"/>
</dbReference>
<evidence type="ECO:0000313" key="2">
    <source>
        <dbReference type="EMBL" id="VDN22782.1"/>
    </source>
</evidence>
<dbReference type="AlphaFoldDB" id="A0A3P7PSN9"/>
<dbReference type="InterPro" id="IPR001304">
    <property type="entry name" value="C-type_lectin-like"/>
</dbReference>
<dbReference type="InterPro" id="IPR016187">
    <property type="entry name" value="CTDL_fold"/>
</dbReference>
<reference evidence="2 3" key="1">
    <citation type="submission" date="2018-11" db="EMBL/GenBank/DDBJ databases">
        <authorList>
            <consortium name="Pathogen Informatics"/>
        </authorList>
    </citation>
    <scope>NUCLEOTIDE SEQUENCE [LARGE SCALE GENOMIC DNA]</scope>
</reference>
<protein>
    <recommendedName>
        <fullName evidence="1">C-type lectin domain-containing protein</fullName>
    </recommendedName>
</protein>